<feature type="transmembrane region" description="Helical" evidence="5">
    <location>
        <begin position="7"/>
        <end position="30"/>
    </location>
</feature>
<evidence type="ECO:0000256" key="4">
    <source>
        <dbReference type="ARBA" id="ARBA00022842"/>
    </source>
</evidence>
<comment type="caution">
    <text evidence="7">The sequence shown here is derived from an EMBL/GenBank/DDBJ whole genome shotgun (WGS) entry which is preliminary data.</text>
</comment>
<dbReference type="Pfam" id="PF01850">
    <property type="entry name" value="PIN"/>
    <property type="match status" value="1"/>
</dbReference>
<dbReference type="SUPFAM" id="SSF88723">
    <property type="entry name" value="PIN domain-like"/>
    <property type="match status" value="1"/>
</dbReference>
<dbReference type="SMART" id="SM00670">
    <property type="entry name" value="PINc"/>
    <property type="match status" value="1"/>
</dbReference>
<dbReference type="PANTHER" id="PTHR11603">
    <property type="entry name" value="AAA FAMILY ATPASE"/>
    <property type="match status" value="1"/>
</dbReference>
<evidence type="ECO:0000256" key="1">
    <source>
        <dbReference type="ARBA" id="ARBA00001946"/>
    </source>
</evidence>
<feature type="transmembrane region" description="Helical" evidence="5">
    <location>
        <begin position="79"/>
        <end position="101"/>
    </location>
</feature>
<proteinExistence type="predicted"/>
<accession>A0A233VY25</accession>
<dbReference type="Pfam" id="PF01938">
    <property type="entry name" value="TRAM"/>
    <property type="match status" value="1"/>
</dbReference>
<dbReference type="PANTHER" id="PTHR11603:SF147">
    <property type="entry name" value="MEMBRANE PROTEIN"/>
    <property type="match status" value="1"/>
</dbReference>
<keyword evidence="3" id="KW-0378">Hydrolase</keyword>
<evidence type="ECO:0000313" key="7">
    <source>
        <dbReference type="EMBL" id="OXZ37306.1"/>
    </source>
</evidence>
<keyword evidence="5" id="KW-0472">Membrane</keyword>
<feature type="domain" description="TRAM" evidence="6">
    <location>
        <begin position="298"/>
        <end position="359"/>
    </location>
</feature>
<evidence type="ECO:0000259" key="6">
    <source>
        <dbReference type="PROSITE" id="PS50926"/>
    </source>
</evidence>
<evidence type="ECO:0000256" key="3">
    <source>
        <dbReference type="ARBA" id="ARBA00022801"/>
    </source>
</evidence>
<dbReference type="AlphaFoldDB" id="A0A233VY25"/>
<comment type="cofactor">
    <cofactor evidence="1">
        <name>Mg(2+)</name>
        <dbReference type="ChEBI" id="CHEBI:18420"/>
    </cofactor>
</comment>
<dbReference type="CDD" id="cd09877">
    <property type="entry name" value="PIN_YacL-like"/>
    <property type="match status" value="1"/>
</dbReference>
<evidence type="ECO:0000256" key="5">
    <source>
        <dbReference type="SAM" id="Phobius"/>
    </source>
</evidence>
<keyword evidence="5" id="KW-0812">Transmembrane</keyword>
<dbReference type="GO" id="GO:0004518">
    <property type="term" value="F:nuclease activity"/>
    <property type="evidence" value="ECO:0007669"/>
    <property type="project" value="UniProtKB-KW"/>
</dbReference>
<keyword evidence="4" id="KW-0460">Magnesium</keyword>
<dbReference type="EMBL" id="NDYI01000017">
    <property type="protein sequence ID" value="OXZ37306.1"/>
    <property type="molecule type" value="Genomic_DNA"/>
</dbReference>
<dbReference type="InterPro" id="IPR002716">
    <property type="entry name" value="PIN_dom"/>
</dbReference>
<protein>
    <submittedName>
        <fullName evidence="7">PIN/TRAM domain-containing protein</fullName>
    </submittedName>
</protein>
<dbReference type="InterPro" id="IPR052041">
    <property type="entry name" value="Nucleic_acid_metab_PIN/TRAM"/>
</dbReference>
<name>A0A233VY25_FINMA</name>
<organism evidence="7 8">
    <name type="scientific">Finegoldia magna</name>
    <name type="common">Peptostreptococcus magnus</name>
    <dbReference type="NCBI Taxonomy" id="1260"/>
    <lineage>
        <taxon>Bacteria</taxon>
        <taxon>Bacillati</taxon>
        <taxon>Bacillota</taxon>
        <taxon>Tissierellia</taxon>
        <taxon>Tissierellales</taxon>
        <taxon>Peptoniphilaceae</taxon>
        <taxon>Finegoldia</taxon>
    </lineage>
</organism>
<dbReference type="Gene3D" id="3.40.50.1010">
    <property type="entry name" value="5'-nuclease"/>
    <property type="match status" value="1"/>
</dbReference>
<keyword evidence="5" id="KW-1133">Transmembrane helix</keyword>
<sequence>MFRRGMSILISIIGAVLGIIFTNVIFSNFMEKSTSMIIKIVAMIVAAVVFGFIFYALAPKLISVELKLIESIEDSLKKFSLVDIIIGTIGLVVGLVLAFLISQPLLKLNIPGIGTVLTVILEIVFFIGMGFLGAKLALNYHDDFISFFEKVRTKEKPNLKFSNKDSKVRPKIVDTSTIIDGRIIDILKTGFLEGNLIIPIFVIEELQHIADSDNYLRRQKGRRGLDILKTMQTEYKDKVKVVDKRYPNIDKVDSMLVKMSEELNANLLTNDYNLNKVADLQEVFVFNINDLANAMRPVFVAGEPINVSIIKEGRENNQGIGYLDDGTMIVVEDGKKYLGEIIECTVTSVLQTSAGKMIFAKKSDEKDN</sequence>
<evidence type="ECO:0000256" key="2">
    <source>
        <dbReference type="ARBA" id="ARBA00022722"/>
    </source>
</evidence>
<gene>
    <name evidence="7" type="ORF">B9N56_06315</name>
</gene>
<dbReference type="PROSITE" id="PS50926">
    <property type="entry name" value="TRAM"/>
    <property type="match status" value="1"/>
</dbReference>
<evidence type="ECO:0000313" key="8">
    <source>
        <dbReference type="Proteomes" id="UP000215361"/>
    </source>
</evidence>
<dbReference type="GO" id="GO:0016787">
    <property type="term" value="F:hydrolase activity"/>
    <property type="evidence" value="ECO:0007669"/>
    <property type="project" value="UniProtKB-KW"/>
</dbReference>
<dbReference type="InterPro" id="IPR029060">
    <property type="entry name" value="PIN-like_dom_sf"/>
</dbReference>
<reference evidence="8" key="1">
    <citation type="submission" date="2017-04" db="EMBL/GenBank/DDBJ databases">
        <title>Finegoldia magna isolated from orthopedic joint implant-associated infections.</title>
        <authorList>
            <person name="Bjorklund S."/>
            <person name="Bruggemann H."/>
            <person name="Jensen A."/>
            <person name="Hellmark B."/>
            <person name="Soderquist B."/>
        </authorList>
    </citation>
    <scope>NUCLEOTIDE SEQUENCE [LARGE SCALE GENOMIC DNA]</scope>
    <source>
        <strain evidence="8">08T492</strain>
    </source>
</reference>
<dbReference type="InterPro" id="IPR002792">
    <property type="entry name" value="TRAM_dom"/>
</dbReference>
<feature type="transmembrane region" description="Helical" evidence="5">
    <location>
        <begin position="36"/>
        <end position="58"/>
    </location>
</feature>
<feature type="transmembrane region" description="Helical" evidence="5">
    <location>
        <begin position="113"/>
        <end position="134"/>
    </location>
</feature>
<keyword evidence="2" id="KW-0540">Nuclease</keyword>
<dbReference type="Proteomes" id="UP000215361">
    <property type="component" value="Unassembled WGS sequence"/>
</dbReference>